<dbReference type="GO" id="GO:0005886">
    <property type="term" value="C:plasma membrane"/>
    <property type="evidence" value="ECO:0007669"/>
    <property type="project" value="UniProtKB-SubCell"/>
</dbReference>
<dbReference type="Proteomes" id="UP001145145">
    <property type="component" value="Unassembled WGS sequence"/>
</dbReference>
<feature type="transmembrane region" description="Helical" evidence="13">
    <location>
        <begin position="159"/>
        <end position="179"/>
    </location>
</feature>
<evidence type="ECO:0000256" key="5">
    <source>
        <dbReference type="ARBA" id="ARBA00022475"/>
    </source>
</evidence>
<feature type="transmembrane region" description="Helical" evidence="13">
    <location>
        <begin position="265"/>
        <end position="284"/>
    </location>
</feature>
<evidence type="ECO:0000256" key="1">
    <source>
        <dbReference type="ARBA" id="ARBA00004651"/>
    </source>
</evidence>
<dbReference type="PANTHER" id="PTHR30472:SF21">
    <property type="entry name" value="HEME-IRON TRANSPORT SYSTEM PERMEASE PROTEIN ISDF-RELATED"/>
    <property type="match status" value="1"/>
</dbReference>
<dbReference type="GO" id="GO:0022857">
    <property type="term" value="F:transmembrane transporter activity"/>
    <property type="evidence" value="ECO:0007669"/>
    <property type="project" value="InterPro"/>
</dbReference>
<dbReference type="FunFam" id="1.10.3470.10:FF:000001">
    <property type="entry name" value="Vitamin B12 ABC transporter permease BtuC"/>
    <property type="match status" value="1"/>
</dbReference>
<feature type="transmembrane region" description="Helical" evidence="13">
    <location>
        <begin position="319"/>
        <end position="337"/>
    </location>
</feature>
<evidence type="ECO:0000256" key="10">
    <source>
        <dbReference type="ARBA" id="ARBA00025320"/>
    </source>
</evidence>
<dbReference type="InterPro" id="IPR037294">
    <property type="entry name" value="ABC_BtuC-like"/>
</dbReference>
<dbReference type="Gene3D" id="1.10.3470.10">
    <property type="entry name" value="ABC transporter involved in vitamin B12 uptake, BtuC"/>
    <property type="match status" value="1"/>
</dbReference>
<comment type="caution">
    <text evidence="14">The sequence shown here is derived from an EMBL/GenBank/DDBJ whole genome shotgun (WGS) entry which is preliminary data.</text>
</comment>
<comment type="function">
    <text evidence="10">Part of the binding-protein-dependent transport system for heme-iron. Responsible for the translocation of the substrate across the membrane.</text>
</comment>
<feature type="transmembrane region" description="Helical" evidence="13">
    <location>
        <begin position="209"/>
        <end position="228"/>
    </location>
</feature>
<evidence type="ECO:0000256" key="8">
    <source>
        <dbReference type="ARBA" id="ARBA00023004"/>
    </source>
</evidence>
<name>A0A9W6FF82_9FIRM</name>
<comment type="subcellular location">
    <subcellularLocation>
        <location evidence="1">Cell membrane</location>
        <topology evidence="1">Multi-pass membrane protein</topology>
    </subcellularLocation>
</comment>
<dbReference type="RefSeq" id="WP_281873182.1">
    <property type="nucleotide sequence ID" value="NZ_BSBO01000027.1"/>
</dbReference>
<evidence type="ECO:0000256" key="2">
    <source>
        <dbReference type="ARBA" id="ARBA00007935"/>
    </source>
</evidence>
<feature type="transmembrane region" description="Helical" evidence="13">
    <location>
        <begin position="240"/>
        <end position="259"/>
    </location>
</feature>
<dbReference type="InterPro" id="IPR000522">
    <property type="entry name" value="ABC_transptr_permease_BtuC"/>
</dbReference>
<keyword evidence="9 13" id="KW-0472">Membrane</keyword>
<accession>A0A9W6FF82</accession>
<dbReference type="SUPFAM" id="SSF81345">
    <property type="entry name" value="ABC transporter involved in vitamin B12 uptake, BtuC"/>
    <property type="match status" value="1"/>
</dbReference>
<evidence type="ECO:0000256" key="6">
    <source>
        <dbReference type="ARBA" id="ARBA00022692"/>
    </source>
</evidence>
<evidence type="ECO:0000256" key="7">
    <source>
        <dbReference type="ARBA" id="ARBA00022989"/>
    </source>
</evidence>
<keyword evidence="5" id="KW-1003">Cell membrane</keyword>
<reference evidence="14 15" key="1">
    <citation type="journal article" date="2023" name="Int. J. Syst. Evol. Microbiol.">
        <title>Sellimonas catena sp. nov., isolated from human faeces.</title>
        <authorList>
            <person name="Hisatomi A."/>
            <person name="Ohkuma M."/>
            <person name="Sakamoto M."/>
        </authorList>
    </citation>
    <scope>NUCLEOTIDE SEQUENCE [LARGE SCALE GENOMIC DNA]</scope>
    <source>
        <strain evidence="14 15">12EGH17</strain>
    </source>
</reference>
<evidence type="ECO:0000256" key="11">
    <source>
        <dbReference type="ARBA" id="ARBA00031149"/>
    </source>
</evidence>
<evidence type="ECO:0000313" key="15">
    <source>
        <dbReference type="Proteomes" id="UP001145145"/>
    </source>
</evidence>
<feature type="transmembrane region" description="Helical" evidence="13">
    <location>
        <begin position="74"/>
        <end position="94"/>
    </location>
</feature>
<comment type="similarity">
    <text evidence="2">Belongs to the binding-protein-dependent transport system permease family. FecCD subfamily.</text>
</comment>
<dbReference type="PANTHER" id="PTHR30472">
    <property type="entry name" value="FERRIC ENTEROBACTIN TRANSPORT SYSTEM PERMEASE PROTEIN"/>
    <property type="match status" value="1"/>
</dbReference>
<keyword evidence="4" id="KW-0813">Transport</keyword>
<dbReference type="EMBL" id="BSBO01000027">
    <property type="protein sequence ID" value="GLG05351.1"/>
    <property type="molecule type" value="Genomic_DNA"/>
</dbReference>
<dbReference type="AlphaFoldDB" id="A0A9W6FF82"/>
<evidence type="ECO:0000256" key="9">
    <source>
        <dbReference type="ARBA" id="ARBA00023136"/>
    </source>
</evidence>
<keyword evidence="7 13" id="KW-1133">Transmembrane helix</keyword>
<protein>
    <recommendedName>
        <fullName evidence="3">Probable heme-iron transport system permease protein IsdF</fullName>
    </recommendedName>
    <alternativeName>
        <fullName evidence="12">Iron-regulated surface determinant protein F</fullName>
    </alternativeName>
    <alternativeName>
        <fullName evidence="11">Staphylococcal iron-regulated protein G</fullName>
    </alternativeName>
</protein>
<keyword evidence="15" id="KW-1185">Reference proteome</keyword>
<organism evidence="14 15">
    <name type="scientific">Sellimonas catena</name>
    <dbReference type="NCBI Taxonomy" id="2994035"/>
    <lineage>
        <taxon>Bacteria</taxon>
        <taxon>Bacillati</taxon>
        <taxon>Bacillota</taxon>
        <taxon>Clostridia</taxon>
        <taxon>Lachnospirales</taxon>
        <taxon>Lachnospiraceae</taxon>
        <taxon>Sellimonas</taxon>
    </lineage>
</organism>
<evidence type="ECO:0000313" key="14">
    <source>
        <dbReference type="EMBL" id="GLG05351.1"/>
    </source>
</evidence>
<evidence type="ECO:0000256" key="12">
    <source>
        <dbReference type="ARBA" id="ARBA00031465"/>
    </source>
</evidence>
<gene>
    <name evidence="14" type="ORF">Selli1_25250</name>
</gene>
<feature type="transmembrane region" description="Helical" evidence="13">
    <location>
        <begin position="134"/>
        <end position="152"/>
    </location>
</feature>
<evidence type="ECO:0000256" key="13">
    <source>
        <dbReference type="SAM" id="Phobius"/>
    </source>
</evidence>
<dbReference type="CDD" id="cd06550">
    <property type="entry name" value="TM_ABC_iron-siderophores_like"/>
    <property type="match status" value="1"/>
</dbReference>
<feature type="transmembrane region" description="Helical" evidence="13">
    <location>
        <begin position="291"/>
        <end position="313"/>
    </location>
</feature>
<dbReference type="Pfam" id="PF01032">
    <property type="entry name" value="FecCD"/>
    <property type="match status" value="1"/>
</dbReference>
<dbReference type="GO" id="GO:0033214">
    <property type="term" value="P:siderophore-iron import into cell"/>
    <property type="evidence" value="ECO:0007669"/>
    <property type="project" value="TreeGrafter"/>
</dbReference>
<proteinExistence type="inferred from homology"/>
<feature type="transmembrane region" description="Helical" evidence="13">
    <location>
        <begin position="106"/>
        <end position="128"/>
    </location>
</feature>
<keyword evidence="6 13" id="KW-0812">Transmembrane</keyword>
<evidence type="ECO:0000256" key="4">
    <source>
        <dbReference type="ARBA" id="ARBA00022448"/>
    </source>
</evidence>
<feature type="transmembrane region" description="Helical" evidence="13">
    <location>
        <begin position="21"/>
        <end position="44"/>
    </location>
</feature>
<keyword evidence="8" id="KW-0408">Iron</keyword>
<evidence type="ECO:0000256" key="3">
    <source>
        <dbReference type="ARBA" id="ARBA00018524"/>
    </source>
</evidence>
<sequence>MSEDREESGRQDQSRKKRKTARAAASFIVTGVLLVLLIVVSVNIGSLKVSPSELFRGLFIKRIDDVAAIYDLRFPRIVISLFAGAAVAVSGVLFQAVLKNPLADPGIIGISGGAGFVAVLITAFLPVLYFFTPLFAFVGGVLAFFLVYSLSWKGGLSPLRIILTGVAVSAMFTGLSDALNAMSGGTSSGVASIVEGNITQKTWEDVQTLLPYVITGLVLSLLFTKMCNLMSLEDKTARSLGVNVNLIRILVSLVAVLLASISTAVVGAVSFLGLIVPHIGRLLVGSDHRALVPFSMLAGAFTFLLADTIGRTVAAPYEVSASIIMSVIGGPFFIILLRRSKKYAA</sequence>